<dbReference type="Proteomes" id="UP000607311">
    <property type="component" value="Unassembled WGS sequence"/>
</dbReference>
<comment type="caution">
    <text evidence="2">The sequence shown here is derived from an EMBL/GenBank/DDBJ whole genome shotgun (WGS) entry which is preliminary data.</text>
</comment>
<evidence type="ECO:0000256" key="1">
    <source>
        <dbReference type="SAM" id="MobiDB-lite"/>
    </source>
</evidence>
<evidence type="ECO:0000313" key="2">
    <source>
        <dbReference type="EMBL" id="GIJ35476.1"/>
    </source>
</evidence>
<organism evidence="2 3">
    <name type="scientific">Micromonospora sediminimaris</name>
    <dbReference type="NCBI Taxonomy" id="547162"/>
    <lineage>
        <taxon>Bacteria</taxon>
        <taxon>Bacillati</taxon>
        <taxon>Actinomycetota</taxon>
        <taxon>Actinomycetes</taxon>
        <taxon>Micromonosporales</taxon>
        <taxon>Micromonosporaceae</taxon>
        <taxon>Micromonospora</taxon>
    </lineage>
</organism>
<keyword evidence="3" id="KW-1185">Reference proteome</keyword>
<reference evidence="2" key="1">
    <citation type="submission" date="2021-01" db="EMBL/GenBank/DDBJ databases">
        <title>Whole genome shotgun sequence of Verrucosispora sediminis NBRC 107745.</title>
        <authorList>
            <person name="Komaki H."/>
            <person name="Tamura T."/>
        </authorList>
    </citation>
    <scope>NUCLEOTIDE SEQUENCE</scope>
    <source>
        <strain evidence="2">NBRC 107745</strain>
    </source>
</reference>
<sequence>MLSGLRSVGMVAIGSPAAGARPSPTGHSIVAGGIYPGQGGATVPKGDSAAEPVS</sequence>
<dbReference type="AlphaFoldDB" id="A0A9W5UUV1"/>
<evidence type="ECO:0000313" key="3">
    <source>
        <dbReference type="Proteomes" id="UP000607311"/>
    </source>
</evidence>
<feature type="region of interest" description="Disordered" evidence="1">
    <location>
        <begin position="16"/>
        <end position="54"/>
    </location>
</feature>
<accession>A0A9W5UUV1</accession>
<dbReference type="EMBL" id="BOPD01000031">
    <property type="protein sequence ID" value="GIJ35476.1"/>
    <property type="molecule type" value="Genomic_DNA"/>
</dbReference>
<proteinExistence type="predicted"/>
<gene>
    <name evidence="2" type="ORF">Vse01_46240</name>
</gene>
<name>A0A9W5UUV1_9ACTN</name>
<protein>
    <submittedName>
        <fullName evidence="2">Uncharacterized protein</fullName>
    </submittedName>
</protein>